<dbReference type="Proteomes" id="UP001148838">
    <property type="component" value="Unassembled WGS sequence"/>
</dbReference>
<sequence>MLLMSSSVVDESSMISSAIHVVVNWLELLSLWSCDVIAGISPTLRTVAETDCQTDFELVLRCDFNSTLYSDALRKHNRIDNRDPVRRTTAYAISHNLHQLRHVSSKTTDYVVNSEKRASVSFFKTGRQTTELSRVATASDRAVAEREMSADIVTPVSSTGHQICSSLPVLEDMRTISKALTTYQRTARNMEYVGRVFSAFLVKFKVIAARTVKPMYACS</sequence>
<organism evidence="1 2">
    <name type="scientific">Periplaneta americana</name>
    <name type="common">American cockroach</name>
    <name type="synonym">Blatta americana</name>
    <dbReference type="NCBI Taxonomy" id="6978"/>
    <lineage>
        <taxon>Eukaryota</taxon>
        <taxon>Metazoa</taxon>
        <taxon>Ecdysozoa</taxon>
        <taxon>Arthropoda</taxon>
        <taxon>Hexapoda</taxon>
        <taxon>Insecta</taxon>
        <taxon>Pterygota</taxon>
        <taxon>Neoptera</taxon>
        <taxon>Polyneoptera</taxon>
        <taxon>Dictyoptera</taxon>
        <taxon>Blattodea</taxon>
        <taxon>Blattoidea</taxon>
        <taxon>Blattidae</taxon>
        <taxon>Blattinae</taxon>
        <taxon>Periplaneta</taxon>
    </lineage>
</organism>
<reference evidence="1 2" key="1">
    <citation type="journal article" date="2022" name="Allergy">
        <title>Genome assembly and annotation of Periplaneta americana reveal a comprehensive cockroach allergen profile.</title>
        <authorList>
            <person name="Wang L."/>
            <person name="Xiong Q."/>
            <person name="Saelim N."/>
            <person name="Wang L."/>
            <person name="Nong W."/>
            <person name="Wan A.T."/>
            <person name="Shi M."/>
            <person name="Liu X."/>
            <person name="Cao Q."/>
            <person name="Hui J.H.L."/>
            <person name="Sookrung N."/>
            <person name="Leung T.F."/>
            <person name="Tungtrongchitr A."/>
            <person name="Tsui S.K.W."/>
        </authorList>
    </citation>
    <scope>NUCLEOTIDE SEQUENCE [LARGE SCALE GENOMIC DNA]</scope>
    <source>
        <strain evidence="1">PWHHKU_190912</strain>
    </source>
</reference>
<gene>
    <name evidence="1" type="ORF">ANN_20681</name>
</gene>
<protein>
    <submittedName>
        <fullName evidence="1">Uncharacterized protein</fullName>
    </submittedName>
</protein>
<comment type="caution">
    <text evidence="1">The sequence shown here is derived from an EMBL/GenBank/DDBJ whole genome shotgun (WGS) entry which is preliminary data.</text>
</comment>
<proteinExistence type="predicted"/>
<evidence type="ECO:0000313" key="2">
    <source>
        <dbReference type="Proteomes" id="UP001148838"/>
    </source>
</evidence>
<name>A0ABQ8SEK7_PERAM</name>
<accession>A0ABQ8SEK7</accession>
<dbReference type="EMBL" id="JAJSOF020000029">
    <property type="protein sequence ID" value="KAJ4432067.1"/>
    <property type="molecule type" value="Genomic_DNA"/>
</dbReference>
<evidence type="ECO:0000313" key="1">
    <source>
        <dbReference type="EMBL" id="KAJ4432067.1"/>
    </source>
</evidence>
<keyword evidence="2" id="KW-1185">Reference proteome</keyword>